<dbReference type="GO" id="GO:0006310">
    <property type="term" value="P:DNA recombination"/>
    <property type="evidence" value="ECO:0007669"/>
    <property type="project" value="UniProtKB-KW"/>
</dbReference>
<dbReference type="OrthoDB" id="7216962at2"/>
<keyword evidence="2" id="KW-0229">DNA integration</keyword>
<dbReference type="InterPro" id="IPR002104">
    <property type="entry name" value="Integrase_catalytic"/>
</dbReference>
<evidence type="ECO:0000259" key="5">
    <source>
        <dbReference type="PROSITE" id="PS51898"/>
    </source>
</evidence>
<dbReference type="InterPro" id="IPR050090">
    <property type="entry name" value="Tyrosine_recombinase_XerCD"/>
</dbReference>
<keyword evidence="4" id="KW-0233">DNA recombination</keyword>
<dbReference type="Pfam" id="PF00589">
    <property type="entry name" value="Phage_integrase"/>
    <property type="match status" value="1"/>
</dbReference>
<dbReference type="PROSITE" id="PS51898">
    <property type="entry name" value="TYR_RECOMBINASE"/>
    <property type="match status" value="1"/>
</dbReference>
<dbReference type="AlphaFoldDB" id="A0A2P7SE96"/>
<evidence type="ECO:0000256" key="3">
    <source>
        <dbReference type="ARBA" id="ARBA00023125"/>
    </source>
</evidence>
<keyword evidence="3" id="KW-0238">DNA-binding</keyword>
<dbReference type="RefSeq" id="WP_106724274.1">
    <property type="nucleotide sequence ID" value="NZ_PXYL01000005.1"/>
</dbReference>
<dbReference type="Proteomes" id="UP000240653">
    <property type="component" value="Unassembled WGS sequence"/>
</dbReference>
<evidence type="ECO:0000256" key="1">
    <source>
        <dbReference type="ARBA" id="ARBA00008857"/>
    </source>
</evidence>
<organism evidence="6 7">
    <name type="scientific">Pseudaminobacter soli</name>
    <name type="common">ex Li et al. 2025</name>
    <dbReference type="NCBI Taxonomy" id="1295366"/>
    <lineage>
        <taxon>Bacteria</taxon>
        <taxon>Pseudomonadati</taxon>
        <taxon>Pseudomonadota</taxon>
        <taxon>Alphaproteobacteria</taxon>
        <taxon>Hyphomicrobiales</taxon>
        <taxon>Phyllobacteriaceae</taxon>
        <taxon>Pseudaminobacter</taxon>
    </lineage>
</organism>
<evidence type="ECO:0000256" key="4">
    <source>
        <dbReference type="ARBA" id="ARBA00023172"/>
    </source>
</evidence>
<dbReference type="PANTHER" id="PTHR30349:SF41">
    <property type="entry name" value="INTEGRASE_RECOMBINASE PROTEIN MJ0367-RELATED"/>
    <property type="match status" value="1"/>
</dbReference>
<dbReference type="GO" id="GO:0003677">
    <property type="term" value="F:DNA binding"/>
    <property type="evidence" value="ECO:0007669"/>
    <property type="project" value="UniProtKB-KW"/>
</dbReference>
<accession>A0A2P7SE96</accession>
<gene>
    <name evidence="6" type="ORF">C7I85_12260</name>
</gene>
<protein>
    <recommendedName>
        <fullName evidence="5">Tyr recombinase domain-containing protein</fullName>
    </recommendedName>
</protein>
<evidence type="ECO:0000256" key="2">
    <source>
        <dbReference type="ARBA" id="ARBA00022908"/>
    </source>
</evidence>
<comment type="caution">
    <text evidence="6">The sequence shown here is derived from an EMBL/GenBank/DDBJ whole genome shotgun (WGS) entry which is preliminary data.</text>
</comment>
<dbReference type="SUPFAM" id="SSF56349">
    <property type="entry name" value="DNA breaking-rejoining enzymes"/>
    <property type="match status" value="1"/>
</dbReference>
<dbReference type="EMBL" id="PXYL01000005">
    <property type="protein sequence ID" value="PSJ60808.1"/>
    <property type="molecule type" value="Genomic_DNA"/>
</dbReference>
<dbReference type="Gene3D" id="1.10.443.10">
    <property type="entry name" value="Intergrase catalytic core"/>
    <property type="match status" value="1"/>
</dbReference>
<dbReference type="InterPro" id="IPR013762">
    <property type="entry name" value="Integrase-like_cat_sf"/>
</dbReference>
<feature type="domain" description="Tyr recombinase" evidence="5">
    <location>
        <begin position="167"/>
        <end position="347"/>
    </location>
</feature>
<dbReference type="InterPro" id="IPR011010">
    <property type="entry name" value="DNA_brk_join_enz"/>
</dbReference>
<dbReference type="PANTHER" id="PTHR30349">
    <property type="entry name" value="PHAGE INTEGRASE-RELATED"/>
    <property type="match status" value="1"/>
</dbReference>
<proteinExistence type="inferred from homology"/>
<comment type="similarity">
    <text evidence="1">Belongs to the 'phage' integrase family.</text>
</comment>
<reference evidence="6 7" key="1">
    <citation type="submission" date="2018-03" db="EMBL/GenBank/DDBJ databases">
        <title>The draft genome of Mesorhizobium soli JCM 19897.</title>
        <authorList>
            <person name="Li L."/>
            <person name="Liu L."/>
            <person name="Liang L."/>
            <person name="Wang T."/>
            <person name="Zhang X."/>
        </authorList>
    </citation>
    <scope>NUCLEOTIDE SEQUENCE [LARGE SCALE GENOMIC DNA]</scope>
    <source>
        <strain evidence="6 7">JCM 19897</strain>
    </source>
</reference>
<dbReference type="GO" id="GO:0015074">
    <property type="term" value="P:DNA integration"/>
    <property type="evidence" value="ECO:0007669"/>
    <property type="project" value="UniProtKB-KW"/>
</dbReference>
<evidence type="ECO:0000313" key="6">
    <source>
        <dbReference type="EMBL" id="PSJ60808.1"/>
    </source>
</evidence>
<keyword evidence="7" id="KW-1185">Reference proteome</keyword>
<name>A0A2P7SE96_9HYPH</name>
<evidence type="ECO:0000313" key="7">
    <source>
        <dbReference type="Proteomes" id="UP000240653"/>
    </source>
</evidence>
<sequence>MPLELYERNGWWWFKGRIDRIPGGKYYRQSSGIPSAADKGEAYREIARFEEQEFKRHYIGEEQAITFSEAVLLYPAGTLEAADLLKIVPLIGDRPVAKITPQEVSNLGPKLYPNSSTDSWQRHVVTPVRAVINNAHRLGKCPPIRVTTYSKQERLDQDRARGKSSRVEKTPGSWEWILAFRAKANPYLGAMALFMFETGARISQAAAITPADLDLQNAQVWMPEAKGTEAQWVTISMDLVIELANLKPRRPRKGPHGKTRPKEHRVFGYQAKDGVYKAWKTACKKAGIEEIMPHAAGRHGFATEMLVRHKLDAATVAKAGRWSDRALMQKTYMHDENATDKVQEALRTGRVQALGGGNDNDKKTKKK</sequence>